<evidence type="ECO:0000313" key="3">
    <source>
        <dbReference type="Proteomes" id="UP001597295"/>
    </source>
</evidence>
<evidence type="ECO:0000313" key="2">
    <source>
        <dbReference type="EMBL" id="MFD2261670.1"/>
    </source>
</evidence>
<evidence type="ECO:0000256" key="1">
    <source>
        <dbReference type="SAM" id="Phobius"/>
    </source>
</evidence>
<name>A0ABW5DQS8_9PROT</name>
<dbReference type="Proteomes" id="UP001597295">
    <property type="component" value="Unassembled WGS sequence"/>
</dbReference>
<reference evidence="3" key="1">
    <citation type="journal article" date="2019" name="Int. J. Syst. Evol. Microbiol.">
        <title>The Global Catalogue of Microorganisms (GCM) 10K type strain sequencing project: providing services to taxonomists for standard genome sequencing and annotation.</title>
        <authorList>
            <consortium name="The Broad Institute Genomics Platform"/>
            <consortium name="The Broad Institute Genome Sequencing Center for Infectious Disease"/>
            <person name="Wu L."/>
            <person name="Ma J."/>
        </authorList>
    </citation>
    <scope>NUCLEOTIDE SEQUENCE [LARGE SCALE GENOMIC DNA]</scope>
    <source>
        <strain evidence="3">CGMCC 1.19062</strain>
    </source>
</reference>
<protein>
    <submittedName>
        <fullName evidence="2">Uncharacterized protein</fullName>
    </submittedName>
</protein>
<keyword evidence="1" id="KW-1133">Transmembrane helix</keyword>
<proteinExistence type="predicted"/>
<dbReference type="RefSeq" id="WP_379874586.1">
    <property type="nucleotide sequence ID" value="NZ_JBHUIP010000003.1"/>
</dbReference>
<gene>
    <name evidence="2" type="ORF">ACFSM5_02145</name>
</gene>
<dbReference type="EMBL" id="JBHUIP010000003">
    <property type="protein sequence ID" value="MFD2261670.1"/>
    <property type="molecule type" value="Genomic_DNA"/>
</dbReference>
<keyword evidence="3" id="KW-1185">Reference proteome</keyword>
<keyword evidence="1" id="KW-0472">Membrane</keyword>
<accession>A0ABW5DQS8</accession>
<feature type="transmembrane region" description="Helical" evidence="1">
    <location>
        <begin position="46"/>
        <end position="74"/>
    </location>
</feature>
<keyword evidence="1" id="KW-0812">Transmembrane</keyword>
<organism evidence="2 3">
    <name type="scientific">Lacibacterium aquatile</name>
    <dbReference type="NCBI Taxonomy" id="1168082"/>
    <lineage>
        <taxon>Bacteria</taxon>
        <taxon>Pseudomonadati</taxon>
        <taxon>Pseudomonadota</taxon>
        <taxon>Alphaproteobacteria</taxon>
        <taxon>Rhodospirillales</taxon>
        <taxon>Rhodospirillaceae</taxon>
    </lineage>
</organism>
<sequence>MKWVTASAFCVGLIVGVLSLMVAFSHNSQGAYIDTETGSVDLSQSAILFLVNGGIAFVLAWGPIAILASLFLFIRQRFGQ</sequence>
<comment type="caution">
    <text evidence="2">The sequence shown here is derived from an EMBL/GenBank/DDBJ whole genome shotgun (WGS) entry which is preliminary data.</text>
</comment>